<dbReference type="Proteomes" id="UP001516023">
    <property type="component" value="Unassembled WGS sequence"/>
</dbReference>
<evidence type="ECO:0000259" key="2">
    <source>
        <dbReference type="Pfam" id="PF00627"/>
    </source>
</evidence>
<dbReference type="AlphaFoldDB" id="A0ABD3PFH5"/>
<dbReference type="InterPro" id="IPR015940">
    <property type="entry name" value="UBA"/>
</dbReference>
<dbReference type="InterPro" id="IPR009060">
    <property type="entry name" value="UBA-like_sf"/>
</dbReference>
<proteinExistence type="predicted"/>
<gene>
    <name evidence="3" type="ORF">HJC23_013786</name>
</gene>
<dbReference type="InterPro" id="IPR039749">
    <property type="entry name" value="NUB1"/>
</dbReference>
<feature type="compositionally biased region" description="Acidic residues" evidence="1">
    <location>
        <begin position="660"/>
        <end position="673"/>
    </location>
</feature>
<dbReference type="SUPFAM" id="SSF46934">
    <property type="entry name" value="UBA-like"/>
    <property type="match status" value="1"/>
</dbReference>
<feature type="domain" description="UBA" evidence="2">
    <location>
        <begin position="622"/>
        <end position="652"/>
    </location>
</feature>
<reference evidence="3 4" key="1">
    <citation type="journal article" date="2020" name="G3 (Bethesda)">
        <title>Improved Reference Genome for Cyclotella cryptica CCMP332, a Model for Cell Wall Morphogenesis, Salinity Adaptation, and Lipid Production in Diatoms (Bacillariophyta).</title>
        <authorList>
            <person name="Roberts W.R."/>
            <person name="Downey K.M."/>
            <person name="Ruck E.C."/>
            <person name="Traller J.C."/>
            <person name="Alverson A.J."/>
        </authorList>
    </citation>
    <scope>NUCLEOTIDE SEQUENCE [LARGE SCALE GENOMIC DNA]</scope>
    <source>
        <strain evidence="3 4">CCMP332</strain>
    </source>
</reference>
<name>A0ABD3PFH5_9STRA</name>
<comment type="caution">
    <text evidence="3">The sequence shown here is derived from an EMBL/GenBank/DDBJ whole genome shotgun (WGS) entry which is preliminary data.</text>
</comment>
<protein>
    <recommendedName>
        <fullName evidence="2">UBA domain-containing protein</fullName>
    </recommendedName>
</protein>
<organism evidence="3 4">
    <name type="scientific">Cyclotella cryptica</name>
    <dbReference type="NCBI Taxonomy" id="29204"/>
    <lineage>
        <taxon>Eukaryota</taxon>
        <taxon>Sar</taxon>
        <taxon>Stramenopiles</taxon>
        <taxon>Ochrophyta</taxon>
        <taxon>Bacillariophyta</taxon>
        <taxon>Coscinodiscophyceae</taxon>
        <taxon>Thalassiosirophycidae</taxon>
        <taxon>Stephanodiscales</taxon>
        <taxon>Stephanodiscaceae</taxon>
        <taxon>Cyclotella</taxon>
    </lineage>
</organism>
<dbReference type="Pfam" id="PF00627">
    <property type="entry name" value="UBA"/>
    <property type="match status" value="1"/>
</dbReference>
<dbReference type="PANTHER" id="PTHR12948">
    <property type="entry name" value="NEDD8 ULTIMATE BUSTER-1 BS4 PROTEIN"/>
    <property type="match status" value="1"/>
</dbReference>
<feature type="compositionally biased region" description="Acidic residues" evidence="1">
    <location>
        <begin position="534"/>
        <end position="547"/>
    </location>
</feature>
<evidence type="ECO:0000256" key="1">
    <source>
        <dbReference type="SAM" id="MobiDB-lite"/>
    </source>
</evidence>
<feature type="region of interest" description="Disordered" evidence="1">
    <location>
        <begin position="533"/>
        <end position="555"/>
    </location>
</feature>
<dbReference type="PANTHER" id="PTHR12948:SF3">
    <property type="entry name" value="NEDD8 ULTIMATE BUSTER 1"/>
    <property type="match status" value="1"/>
</dbReference>
<dbReference type="EMBL" id="JABMIG020000186">
    <property type="protein sequence ID" value="KAL3786865.1"/>
    <property type="molecule type" value="Genomic_DNA"/>
</dbReference>
<evidence type="ECO:0000313" key="3">
    <source>
        <dbReference type="EMBL" id="KAL3786865.1"/>
    </source>
</evidence>
<keyword evidence="4" id="KW-1185">Reference proteome</keyword>
<accession>A0ABD3PFH5</accession>
<evidence type="ECO:0000313" key="4">
    <source>
        <dbReference type="Proteomes" id="UP001516023"/>
    </source>
</evidence>
<feature type="region of interest" description="Disordered" evidence="1">
    <location>
        <begin position="660"/>
        <end position="690"/>
    </location>
</feature>
<sequence>MNSKELILSHLRQQKIKLWLPPYYTYSHQQTHDSSRPETNCHGALRELASSLIPRVRSDNDVDVDNDETAHNLNVDTIYNVLIELQSPAVKKYVEKHSVDFKIVMNSPTDISVLPSEITDRWGSDVSMQKKKSNAFIIGVVGISPSLTVGMVSEDLSRMFHSSVMRFIYRGKNLSAFDDCIGKVVTKDGAIGNKEILCIVSPTAARAKSRTWIPAVSTTETTTTSTEVTQQTVGSPIRTDETIISSIRQAAHTLQNSSSSQFEITDQSGHLVSMSQNDSTAFLTALGLHRLGRSKMDVERHDRSPGAKKAPCSPQDGIASALTFLLEADAEWKSTAALTSWMDRVDNYGLLQLDISWCYLLLRSLDNLPDAIARLNRAEAVLRKQVHSNFVTLALAQAEMGNHIPPLCSIFVRLFLLQGVAYRTMRNDAEATKRLDWARLLCQRLRTSSPSDTVDELCNVYSMTDRSVVVAALRQKDGNPDEAGDLIAAGREEERLAARKRRRQRKVGKCSNGSDWVNLDLVSTLAGILGLSVDNDDQDQSSDSEGDADGRDPESMSISIVTGLLRLTNNNIEESLQMYNQIGAEKVLQRIDELDKVCGRRKRSRDHRKNDSTKHRVHDVDVAILVSMGVEDSKAREALRATGNVDTALVWLSTVNDEGDDIPAAANDEDGMGEDPRRRNSSGEGEALDAQQLLRNELGNALDNSKSLEKEWLGIDLNDEWDLIEKYSCSDT</sequence>
<dbReference type="Gene3D" id="1.10.8.10">
    <property type="entry name" value="DNA helicase RuvA subunit, C-terminal domain"/>
    <property type="match status" value="1"/>
</dbReference>